<name>A0A7Y0DU11_9GAMM</name>
<dbReference type="EMBL" id="JABBMT010000017">
    <property type="protein sequence ID" value="NMM41478.1"/>
    <property type="molecule type" value="Genomic_DNA"/>
</dbReference>
<reference evidence="1" key="1">
    <citation type="submission" date="2020-04" db="EMBL/GenBank/DDBJ databases">
        <title>Genome Sequencing for Pseudoaltermonas arctica.</title>
        <authorList>
            <person name="Elkins N.S."/>
        </authorList>
    </citation>
    <scope>NUCLEOTIDE SEQUENCE [LARGE SCALE GENOMIC DNA]</scope>
    <source>
        <strain evidence="1">NEC-BIFX-2020_0012</strain>
    </source>
</reference>
<evidence type="ECO:0008006" key="3">
    <source>
        <dbReference type="Google" id="ProtNLM"/>
    </source>
</evidence>
<dbReference type="RefSeq" id="WP_169020462.1">
    <property type="nucleotide sequence ID" value="NZ_JABBMT010000017.1"/>
</dbReference>
<dbReference type="Proteomes" id="UP000570493">
    <property type="component" value="Unassembled WGS sequence"/>
</dbReference>
<protein>
    <recommendedName>
        <fullName evidence="3">Apea-like HEPN domain-containing protein</fullName>
    </recommendedName>
</protein>
<proteinExistence type="predicted"/>
<accession>A0A7Y0DU11</accession>
<keyword evidence="2" id="KW-1185">Reference proteome</keyword>
<evidence type="ECO:0000313" key="1">
    <source>
        <dbReference type="EMBL" id="NMM41478.1"/>
    </source>
</evidence>
<gene>
    <name evidence="1" type="ORF">HHO47_11775</name>
</gene>
<dbReference type="AlphaFoldDB" id="A0A7Y0DU11"/>
<evidence type="ECO:0000313" key="2">
    <source>
        <dbReference type="Proteomes" id="UP000570493"/>
    </source>
</evidence>
<organism evidence="1 2">
    <name type="scientific">Pseudoalteromonas arctica</name>
    <dbReference type="NCBI Taxonomy" id="394751"/>
    <lineage>
        <taxon>Bacteria</taxon>
        <taxon>Pseudomonadati</taxon>
        <taxon>Pseudomonadota</taxon>
        <taxon>Gammaproteobacteria</taxon>
        <taxon>Alteromonadales</taxon>
        <taxon>Pseudoalteromonadaceae</taxon>
        <taxon>Pseudoalteromonas</taxon>
    </lineage>
</organism>
<comment type="caution">
    <text evidence="1">The sequence shown here is derived from an EMBL/GenBank/DDBJ whole genome shotgun (WGS) entry which is preliminary data.</text>
</comment>
<sequence length="215" mass="25385">MQYTQLKHKQRELRETFPEGLTLRVHRALSWLNKSEQCDDLDSQFIFLWVSFNAAYAQDTECLNLNETQSFTQFLEKLNSLDQLKRIYNLLWNEFPSSIRVLLNNKFVFQPFWQFQNGNITEQEFKHKLSEAKKFANFALANNETAKLTSIVLQRLYTLRNQLMHGGATWNSSANREQLKDAVQFLSQLVPFIIDIMMNNPKELWGDAHYPLIDE</sequence>